<evidence type="ECO:0000313" key="1">
    <source>
        <dbReference type="EMBL" id="EFW29909.1"/>
    </source>
</evidence>
<name>E7N1N2_9FIRM</name>
<evidence type="ECO:0000313" key="2">
    <source>
        <dbReference type="Proteomes" id="UP000004633"/>
    </source>
</evidence>
<dbReference type="AlphaFoldDB" id="E7N1N2"/>
<keyword evidence="2" id="KW-1185">Reference proteome</keyword>
<gene>
    <name evidence="1" type="ORF">HMPREF9555_00917</name>
</gene>
<accession>E7N1N2</accession>
<dbReference type="Proteomes" id="UP000004633">
    <property type="component" value="Unassembled WGS sequence"/>
</dbReference>
<comment type="caution">
    <text evidence="1">The sequence shown here is derived from an EMBL/GenBank/DDBJ whole genome shotgun (WGS) entry which is preliminary data.</text>
</comment>
<proteinExistence type="predicted"/>
<dbReference type="NCBIfam" id="TIGR02532">
    <property type="entry name" value="IV_pilin_GFxxxE"/>
    <property type="match status" value="1"/>
</dbReference>
<protein>
    <submittedName>
        <fullName evidence="1">Prepilin-type cleavage/methylation N-terminal domain protein</fullName>
    </submittedName>
</protein>
<dbReference type="HOGENOM" id="CLU_1560198_0_0_9"/>
<dbReference type="InterPro" id="IPR012902">
    <property type="entry name" value="N_methyl_site"/>
</dbReference>
<dbReference type="STRING" id="749551.HMPREF9555_00917"/>
<dbReference type="RefSeq" id="WP_009349588.1">
    <property type="nucleotide sequence ID" value="NZ_GL638136.1"/>
</dbReference>
<reference evidence="1 2" key="1">
    <citation type="submission" date="2010-08" db="EMBL/GenBank/DDBJ databases">
        <authorList>
            <person name="Weinstock G."/>
            <person name="Sodergren E."/>
            <person name="Clifton S."/>
            <person name="Fulton L."/>
            <person name="Fulton B."/>
            <person name="Courtney L."/>
            <person name="Fronick C."/>
            <person name="Harrison M."/>
            <person name="Strong C."/>
            <person name="Farmer C."/>
            <person name="Delahaunty K."/>
            <person name="Markovic C."/>
            <person name="Hall O."/>
            <person name="Minx P."/>
            <person name="Tomlinson C."/>
            <person name="Mitreva M."/>
            <person name="Hou S."/>
            <person name="Chen J."/>
            <person name="Wollam A."/>
            <person name="Pepin K.H."/>
            <person name="Johnson M."/>
            <person name="Bhonagiri V."/>
            <person name="Zhang X."/>
            <person name="Suruliraj S."/>
            <person name="Warren W."/>
            <person name="Chinwalla A."/>
            <person name="Mardis E.R."/>
            <person name="Wilson R.K."/>
        </authorList>
    </citation>
    <scope>NUCLEOTIDE SEQUENCE [LARGE SCALE GENOMIC DNA]</scope>
    <source>
        <strain evidence="1 2">F0399</strain>
    </source>
</reference>
<dbReference type="EMBL" id="AECV01000015">
    <property type="protein sequence ID" value="EFW29909.1"/>
    <property type="molecule type" value="Genomic_DNA"/>
</dbReference>
<organism evidence="1 2">
    <name type="scientific">Selenomonas artemidis F0399</name>
    <dbReference type="NCBI Taxonomy" id="749551"/>
    <lineage>
        <taxon>Bacteria</taxon>
        <taxon>Bacillati</taxon>
        <taxon>Bacillota</taxon>
        <taxon>Negativicutes</taxon>
        <taxon>Selenomonadales</taxon>
        <taxon>Selenomonadaceae</taxon>
        <taxon>Selenomonas</taxon>
    </lineage>
</organism>
<sequence>MCAQMRGMALVEMLIGLSILTVLLSAALPLGHRVYTRAAVTYEAMRLAAELRRIQAISRTTATVLYVLDRDRAGFREPTLFIRADGYDIRHHLEGRVQSHSTLPLVRLERDSRSDRPAVFDGNGGISREGGNMTIRVYALGHKEDFVDVVIDRAARIRLARGTP</sequence>